<proteinExistence type="predicted"/>
<protein>
    <submittedName>
        <fullName evidence="1">Uncharacterized protein</fullName>
    </submittedName>
</protein>
<name>A0ABP6XKC9_9FLAO</name>
<evidence type="ECO:0000313" key="2">
    <source>
        <dbReference type="Proteomes" id="UP001500954"/>
    </source>
</evidence>
<keyword evidence="2" id="KW-1185">Reference proteome</keyword>
<reference evidence="2" key="1">
    <citation type="journal article" date="2019" name="Int. J. Syst. Evol. Microbiol.">
        <title>The Global Catalogue of Microorganisms (GCM) 10K type strain sequencing project: providing services to taxonomists for standard genome sequencing and annotation.</title>
        <authorList>
            <consortium name="The Broad Institute Genomics Platform"/>
            <consortium name="The Broad Institute Genome Sequencing Center for Infectious Disease"/>
            <person name="Wu L."/>
            <person name="Ma J."/>
        </authorList>
    </citation>
    <scope>NUCLEOTIDE SEQUENCE [LARGE SCALE GENOMIC DNA]</scope>
    <source>
        <strain evidence="2">JCM 17111</strain>
    </source>
</reference>
<dbReference type="EMBL" id="BAABCY010000041">
    <property type="protein sequence ID" value="GAA3568136.1"/>
    <property type="molecule type" value="Genomic_DNA"/>
</dbReference>
<gene>
    <name evidence="1" type="ORF">GCM10022395_17740</name>
</gene>
<dbReference type="Proteomes" id="UP001500954">
    <property type="component" value="Unassembled WGS sequence"/>
</dbReference>
<evidence type="ECO:0000313" key="1">
    <source>
        <dbReference type="EMBL" id="GAA3568136.1"/>
    </source>
</evidence>
<organism evidence="1 2">
    <name type="scientific">Snuella lapsa</name>
    <dbReference type="NCBI Taxonomy" id="870481"/>
    <lineage>
        <taxon>Bacteria</taxon>
        <taxon>Pseudomonadati</taxon>
        <taxon>Bacteroidota</taxon>
        <taxon>Flavobacteriia</taxon>
        <taxon>Flavobacteriales</taxon>
        <taxon>Flavobacteriaceae</taxon>
        <taxon>Snuella</taxon>
    </lineage>
</organism>
<dbReference type="RefSeq" id="WP_345005591.1">
    <property type="nucleotide sequence ID" value="NZ_BAABCY010000041.1"/>
</dbReference>
<comment type="caution">
    <text evidence="1">The sequence shown here is derived from an EMBL/GenBank/DDBJ whole genome shotgun (WGS) entry which is preliminary data.</text>
</comment>
<sequence>MNHFYFYSKQILKIFEKNKELIELISSIDELRNSYIINPQDIINVPGDQNSQFRGMAKLKSEINAKNQEILKIIRSKRPNKVYELVNSFITDLNLFDKSYNDDNSLIKLLKEFPEKHTDAYSEKQAEQVFDIIENSLLIMQAIKNAKEKALYVIEELNKSKKDSPVDYLTLTIGTDQDVPLIENFVLIFKKIEGLYNFICYIHKIDSESKPLLINQVSTGSWYSELLGIKQVVISTENLLKGIGGFIRDYITGKISRERFENNCKKAEAFINLMAIAKKNGIDNAELGVFKELNPFVENFKSDTTTIEINEEEILKMKKTDKLTLLDRKSKRENLLENISLSIEEGKKGTNDKKN</sequence>
<accession>A0ABP6XKC9</accession>